<proteinExistence type="predicted"/>
<protein>
    <submittedName>
        <fullName evidence="1">Uncharacterized protein</fullName>
    </submittedName>
</protein>
<dbReference type="EMBL" id="JASPKZ010004564">
    <property type="protein sequence ID" value="KAJ9590091.1"/>
    <property type="molecule type" value="Genomic_DNA"/>
</dbReference>
<dbReference type="Proteomes" id="UP001233999">
    <property type="component" value="Unassembled WGS sequence"/>
</dbReference>
<evidence type="ECO:0000313" key="1">
    <source>
        <dbReference type="EMBL" id="KAJ9590091.1"/>
    </source>
</evidence>
<reference evidence="1" key="2">
    <citation type="submission" date="2023-05" db="EMBL/GenBank/DDBJ databases">
        <authorList>
            <person name="Fouks B."/>
        </authorList>
    </citation>
    <scope>NUCLEOTIDE SEQUENCE</scope>
    <source>
        <strain evidence="1">Stay&amp;Tobe</strain>
        <tissue evidence="1">Testes</tissue>
    </source>
</reference>
<feature type="non-terminal residue" evidence="1">
    <location>
        <position position="1"/>
    </location>
</feature>
<name>A0AAD8A0H1_DIPPU</name>
<keyword evidence="2" id="KW-1185">Reference proteome</keyword>
<reference evidence="1" key="1">
    <citation type="journal article" date="2023" name="IScience">
        <title>Live-bearing cockroach genome reveals convergent evolutionary mechanisms linked to viviparity in insects and beyond.</title>
        <authorList>
            <person name="Fouks B."/>
            <person name="Harrison M.C."/>
            <person name="Mikhailova A.A."/>
            <person name="Marchal E."/>
            <person name="English S."/>
            <person name="Carruthers M."/>
            <person name="Jennings E.C."/>
            <person name="Chiamaka E.L."/>
            <person name="Frigard R.A."/>
            <person name="Pippel M."/>
            <person name="Attardo G.M."/>
            <person name="Benoit J.B."/>
            <person name="Bornberg-Bauer E."/>
            <person name="Tobe S.S."/>
        </authorList>
    </citation>
    <scope>NUCLEOTIDE SEQUENCE</scope>
    <source>
        <strain evidence="1">Stay&amp;Tobe</strain>
    </source>
</reference>
<feature type="non-terminal residue" evidence="1">
    <location>
        <position position="65"/>
    </location>
</feature>
<sequence>LEKVILGEGKHNSERKVSNEFILETYVGIQGSKETKSSLPCSCFMSSCHFKTISFFSNENQLRIK</sequence>
<accession>A0AAD8A0H1</accession>
<organism evidence="1 2">
    <name type="scientific">Diploptera punctata</name>
    <name type="common">Pacific beetle cockroach</name>
    <dbReference type="NCBI Taxonomy" id="6984"/>
    <lineage>
        <taxon>Eukaryota</taxon>
        <taxon>Metazoa</taxon>
        <taxon>Ecdysozoa</taxon>
        <taxon>Arthropoda</taxon>
        <taxon>Hexapoda</taxon>
        <taxon>Insecta</taxon>
        <taxon>Pterygota</taxon>
        <taxon>Neoptera</taxon>
        <taxon>Polyneoptera</taxon>
        <taxon>Dictyoptera</taxon>
        <taxon>Blattodea</taxon>
        <taxon>Blaberoidea</taxon>
        <taxon>Blaberidae</taxon>
        <taxon>Diplopterinae</taxon>
        <taxon>Diploptera</taxon>
    </lineage>
</organism>
<evidence type="ECO:0000313" key="2">
    <source>
        <dbReference type="Proteomes" id="UP001233999"/>
    </source>
</evidence>
<comment type="caution">
    <text evidence="1">The sequence shown here is derived from an EMBL/GenBank/DDBJ whole genome shotgun (WGS) entry which is preliminary data.</text>
</comment>
<gene>
    <name evidence="1" type="ORF">L9F63_016790</name>
</gene>
<dbReference type="AlphaFoldDB" id="A0AAD8A0H1"/>